<name>A0ACD0ZKT6_9NEIS</name>
<dbReference type="EMBL" id="CP060414">
    <property type="protein sequence ID" value="QNT58559.2"/>
    <property type="molecule type" value="Genomic_DNA"/>
</dbReference>
<protein>
    <submittedName>
        <fullName evidence="1">Peptidase M23 family protein</fullName>
    </submittedName>
</protein>
<proteinExistence type="predicted"/>
<accession>A0ACD0ZKT6</accession>
<reference evidence="1" key="1">
    <citation type="submission" date="2024-06" db="EMBL/GenBank/DDBJ databases">
        <title>Complete Genome Sequence of mouse commensal type strain Neisseria musculi.</title>
        <authorList>
            <person name="Thapa E."/>
            <person name="Aluvathingal J."/>
            <person name="Nadendla S."/>
            <person name="Mehta A."/>
            <person name="Tettelin H."/>
            <person name="Weyand N.J."/>
        </authorList>
    </citation>
    <scope>NUCLEOTIDE SEQUENCE</scope>
    <source>
        <strain evidence="1">NW831</strain>
    </source>
</reference>
<gene>
    <name evidence="1" type="ORF">H7A79_1514</name>
</gene>
<organism evidence="1 2">
    <name type="scientific">Neisseria musculi</name>
    <dbReference type="NCBI Taxonomy" id="1815583"/>
    <lineage>
        <taxon>Bacteria</taxon>
        <taxon>Pseudomonadati</taxon>
        <taxon>Pseudomonadota</taxon>
        <taxon>Betaproteobacteria</taxon>
        <taxon>Neisseriales</taxon>
        <taxon>Neisseriaceae</taxon>
        <taxon>Neisseria</taxon>
    </lineage>
</organism>
<sequence>MKTGKIHALKLVFPTTGRAGIRAAAEICYPYTMNTQTAFPSKLTTFLLAAAAFALAACAGTSSTASGPVPEGHYRVQSGDNLYRIGLRFGQSAQTLAAWNNLSDPTKIEVGQVLRVRPKGSPGSASTSARAPAGSAAGETTVAPTNRLNLQWPVDNGRANIIAAYNGGSNKGIDIGGEAGTPIKSAAAGKVLYAGEGLRGYGKLILISHNSSTLTAYAHNQSISVQKDQTVRAGQVIGMMGDTDAERVKLHFEVRINGKAVNPMPYLN</sequence>
<keyword evidence="2" id="KW-1185">Reference proteome</keyword>
<evidence type="ECO:0000313" key="1">
    <source>
        <dbReference type="EMBL" id="QNT58559.2"/>
    </source>
</evidence>
<evidence type="ECO:0000313" key="2">
    <source>
        <dbReference type="Proteomes" id="UP000516412"/>
    </source>
</evidence>
<dbReference type="Proteomes" id="UP000516412">
    <property type="component" value="Chromosome"/>
</dbReference>